<dbReference type="PANTHER" id="PTHR33121">
    <property type="entry name" value="CYCLIC DI-GMP PHOSPHODIESTERASE PDEF"/>
    <property type="match status" value="1"/>
</dbReference>
<evidence type="ECO:0000313" key="3">
    <source>
        <dbReference type="Proteomes" id="UP000237718"/>
    </source>
</evidence>
<dbReference type="AlphaFoldDB" id="A0A2T1AGI7"/>
<accession>A0A2T1AGI7</accession>
<comment type="caution">
    <text evidence="2">The sequence shown here is derived from an EMBL/GenBank/DDBJ whole genome shotgun (WGS) entry which is preliminary data.</text>
</comment>
<dbReference type="Gene3D" id="3.20.20.450">
    <property type="entry name" value="EAL domain"/>
    <property type="match status" value="1"/>
</dbReference>
<protein>
    <submittedName>
        <fullName evidence="2">EAL domain-containing protein (Putative c-di-GMP-specific phosphodiesterase class I)</fullName>
    </submittedName>
</protein>
<gene>
    <name evidence="2" type="ORF">CLV89_106200</name>
</gene>
<dbReference type="GO" id="GO:0071111">
    <property type="term" value="F:cyclic-guanylate-specific phosphodiesterase activity"/>
    <property type="evidence" value="ECO:0007669"/>
    <property type="project" value="InterPro"/>
</dbReference>
<evidence type="ECO:0000313" key="2">
    <source>
        <dbReference type="EMBL" id="PRZ47667.1"/>
    </source>
</evidence>
<dbReference type="SMART" id="SM00052">
    <property type="entry name" value="EAL"/>
    <property type="match status" value="1"/>
</dbReference>
<feature type="domain" description="EAL" evidence="1">
    <location>
        <begin position="1"/>
        <end position="252"/>
    </location>
</feature>
<dbReference type="InterPro" id="IPR035919">
    <property type="entry name" value="EAL_sf"/>
</dbReference>
<sequence>MADLEKCKACRNGNSFEIPISMAFQPIVSVRSGKVFAYEALVRGQDGSSAGQVFEQVNDDNLYAFDQKCRKTAIEHASRLDLDETGALLSINFLPNAVYDPKACIRLTLETAKKTGFPLAQIMFEFTEVERISVPHLLNILNTYRRLGFLTAIDDFGAGYAGLDLLSRFQPDVVKLDAELTRDIDSSSVKKVIVRQVVSMLEQLGIIVIAEGIETEGELSCLYDLGVDLMQGWIFSKPRFEGLPDIRWPRAFVGAEASRSA</sequence>
<dbReference type="OrthoDB" id="9814202at2"/>
<dbReference type="CDD" id="cd01948">
    <property type="entry name" value="EAL"/>
    <property type="match status" value="1"/>
</dbReference>
<dbReference type="EMBL" id="PVUF01000006">
    <property type="protein sequence ID" value="PRZ47667.1"/>
    <property type="molecule type" value="Genomic_DNA"/>
</dbReference>
<name>A0A2T1AGI7_TRISK</name>
<dbReference type="InterPro" id="IPR050706">
    <property type="entry name" value="Cyclic-di-GMP_PDE-like"/>
</dbReference>
<evidence type="ECO:0000259" key="1">
    <source>
        <dbReference type="PROSITE" id="PS50883"/>
    </source>
</evidence>
<dbReference type="SUPFAM" id="SSF141868">
    <property type="entry name" value="EAL domain-like"/>
    <property type="match status" value="1"/>
</dbReference>
<dbReference type="PANTHER" id="PTHR33121:SF15">
    <property type="entry name" value="BLUE LIGHT- AND TEMPERATURE-REGULATED ANTIREPRESSOR BLUF"/>
    <property type="match status" value="1"/>
</dbReference>
<organism evidence="2 3">
    <name type="scientific">Tritonibacter scottomollicae</name>
    <name type="common">Epibacterium scottomollicae</name>
    <dbReference type="NCBI Taxonomy" id="483013"/>
    <lineage>
        <taxon>Bacteria</taxon>
        <taxon>Pseudomonadati</taxon>
        <taxon>Pseudomonadota</taxon>
        <taxon>Alphaproteobacteria</taxon>
        <taxon>Rhodobacterales</taxon>
        <taxon>Paracoccaceae</taxon>
        <taxon>Tritonibacter</taxon>
    </lineage>
</organism>
<proteinExistence type="predicted"/>
<dbReference type="Pfam" id="PF00563">
    <property type="entry name" value="EAL"/>
    <property type="match status" value="1"/>
</dbReference>
<dbReference type="Proteomes" id="UP000237718">
    <property type="component" value="Unassembled WGS sequence"/>
</dbReference>
<reference evidence="2 3" key="1">
    <citation type="submission" date="2018-03" db="EMBL/GenBank/DDBJ databases">
        <title>Genomic Encyclopedia of Archaeal and Bacterial Type Strains, Phase II (KMG-II): from individual species to whole genera.</title>
        <authorList>
            <person name="Goeker M."/>
        </authorList>
    </citation>
    <scope>NUCLEOTIDE SEQUENCE [LARGE SCALE GENOMIC DNA]</scope>
    <source>
        <strain evidence="2 3">DSM 25328</strain>
    </source>
</reference>
<dbReference type="RefSeq" id="WP_106163919.1">
    <property type="nucleotide sequence ID" value="NZ_PVUF01000006.1"/>
</dbReference>
<dbReference type="InterPro" id="IPR001633">
    <property type="entry name" value="EAL_dom"/>
</dbReference>
<dbReference type="PROSITE" id="PS50883">
    <property type="entry name" value="EAL"/>
    <property type="match status" value="1"/>
</dbReference>